<evidence type="ECO:0000313" key="2">
    <source>
        <dbReference type="EMBL" id="SHE85642.1"/>
    </source>
</evidence>
<feature type="signal peptide" evidence="1">
    <location>
        <begin position="1"/>
        <end position="22"/>
    </location>
</feature>
<gene>
    <name evidence="2" type="ORF">SAMN02745225_01815</name>
</gene>
<evidence type="ECO:0000256" key="1">
    <source>
        <dbReference type="SAM" id="SignalP"/>
    </source>
</evidence>
<sequence length="128" mass="13656">MVSSLRPKVVASVLVISTLGVALSSCGASNSTVGTSANNCLVSLAAALRSHHLGSTLVGVRLVSPEVAYRYHFTSTLLHQNVCLVGFRLSGTNGHRRAMAVYAYSENSANSIGVRIVERHRLRITHLI</sequence>
<evidence type="ECO:0008006" key="4">
    <source>
        <dbReference type="Google" id="ProtNLM"/>
    </source>
</evidence>
<organism evidence="2 3">
    <name type="scientific">Ferrithrix thermotolerans DSM 19514</name>
    <dbReference type="NCBI Taxonomy" id="1121881"/>
    <lineage>
        <taxon>Bacteria</taxon>
        <taxon>Bacillati</taxon>
        <taxon>Actinomycetota</taxon>
        <taxon>Acidimicrobiia</taxon>
        <taxon>Acidimicrobiales</taxon>
        <taxon>Acidimicrobiaceae</taxon>
        <taxon>Ferrithrix</taxon>
    </lineage>
</organism>
<keyword evidence="3" id="KW-1185">Reference proteome</keyword>
<accession>A0A1M4WXE8</accession>
<dbReference type="PROSITE" id="PS51257">
    <property type="entry name" value="PROKAR_LIPOPROTEIN"/>
    <property type="match status" value="1"/>
</dbReference>
<reference evidence="3" key="1">
    <citation type="submission" date="2016-11" db="EMBL/GenBank/DDBJ databases">
        <authorList>
            <person name="Varghese N."/>
            <person name="Submissions S."/>
        </authorList>
    </citation>
    <scope>NUCLEOTIDE SEQUENCE [LARGE SCALE GENOMIC DNA]</scope>
    <source>
        <strain evidence="3">DSM 19514</strain>
    </source>
</reference>
<dbReference type="EMBL" id="FQUL01000030">
    <property type="protein sequence ID" value="SHE85642.1"/>
    <property type="molecule type" value="Genomic_DNA"/>
</dbReference>
<proteinExistence type="predicted"/>
<feature type="chain" id="PRO_5038792043" description="Lipoprotein" evidence="1">
    <location>
        <begin position="23"/>
        <end position="128"/>
    </location>
</feature>
<name>A0A1M4WXE8_9ACTN</name>
<dbReference type="Proteomes" id="UP000184295">
    <property type="component" value="Unassembled WGS sequence"/>
</dbReference>
<protein>
    <recommendedName>
        <fullName evidence="4">Lipoprotein</fullName>
    </recommendedName>
</protein>
<evidence type="ECO:0000313" key="3">
    <source>
        <dbReference type="Proteomes" id="UP000184295"/>
    </source>
</evidence>
<keyword evidence="1" id="KW-0732">Signal</keyword>
<dbReference type="AlphaFoldDB" id="A0A1M4WXE8"/>